<feature type="compositionally biased region" description="Basic residues" evidence="1">
    <location>
        <begin position="58"/>
        <end position="67"/>
    </location>
</feature>
<proteinExistence type="predicted"/>
<sequence>MTCPASTPSSCSAFNQRRHLQQSPTPRRSRLLHRSRLLRLQSKQRLPNLLPHREPLRNRAHLNKRNTTRNCALIHRSKRQQPRSSHLQRPRLRPSRVHGRPSQYPLHHRELRRNWLPLTSPPFPSPFPKTQLTNPATPITSLALSYVFIPDYLFLFYTKTHSALSQFTAYNASQSSFPATISSHQTCRTMAGWTNTPESSDAWVKGMGPGLVAWS</sequence>
<evidence type="ECO:0000256" key="1">
    <source>
        <dbReference type="SAM" id="MobiDB-lite"/>
    </source>
</evidence>
<name>A0A2J6S2Z7_HYAVF</name>
<feature type="compositionally biased region" description="Polar residues" evidence="1">
    <location>
        <begin position="1"/>
        <end position="26"/>
    </location>
</feature>
<feature type="region of interest" description="Disordered" evidence="1">
    <location>
        <begin position="42"/>
        <end position="104"/>
    </location>
</feature>
<dbReference type="AlphaFoldDB" id="A0A2J6S2Z7"/>
<keyword evidence="3" id="KW-1185">Reference proteome</keyword>
<protein>
    <submittedName>
        <fullName evidence="2">Uncharacterized protein</fullName>
    </submittedName>
</protein>
<accession>A0A2J6S2Z7</accession>
<gene>
    <name evidence="2" type="ORF">L207DRAFT_508024</name>
</gene>
<reference evidence="2 3" key="1">
    <citation type="submission" date="2016-04" db="EMBL/GenBank/DDBJ databases">
        <title>A degradative enzymes factory behind the ericoid mycorrhizal symbiosis.</title>
        <authorList>
            <consortium name="DOE Joint Genome Institute"/>
            <person name="Martino E."/>
            <person name="Morin E."/>
            <person name="Grelet G."/>
            <person name="Kuo A."/>
            <person name="Kohler A."/>
            <person name="Daghino S."/>
            <person name="Barry K."/>
            <person name="Choi C."/>
            <person name="Cichocki N."/>
            <person name="Clum A."/>
            <person name="Copeland A."/>
            <person name="Hainaut M."/>
            <person name="Haridas S."/>
            <person name="Labutti K."/>
            <person name="Lindquist E."/>
            <person name="Lipzen A."/>
            <person name="Khouja H.-R."/>
            <person name="Murat C."/>
            <person name="Ohm R."/>
            <person name="Olson A."/>
            <person name="Spatafora J."/>
            <person name="Veneault-Fourrey C."/>
            <person name="Henrissat B."/>
            <person name="Grigoriev I."/>
            <person name="Martin F."/>
            <person name="Perotto S."/>
        </authorList>
    </citation>
    <scope>NUCLEOTIDE SEQUENCE [LARGE SCALE GENOMIC DNA]</scope>
    <source>
        <strain evidence="2 3">F</strain>
    </source>
</reference>
<evidence type="ECO:0000313" key="2">
    <source>
        <dbReference type="EMBL" id="PMD45108.1"/>
    </source>
</evidence>
<feature type="compositionally biased region" description="Basic residues" evidence="1">
    <location>
        <begin position="75"/>
        <end position="99"/>
    </location>
</feature>
<feature type="region of interest" description="Disordered" evidence="1">
    <location>
        <begin position="1"/>
        <end position="28"/>
    </location>
</feature>
<evidence type="ECO:0000313" key="3">
    <source>
        <dbReference type="Proteomes" id="UP000235786"/>
    </source>
</evidence>
<organism evidence="2 3">
    <name type="scientific">Hyaloscypha variabilis (strain UAMH 11265 / GT02V1 / F)</name>
    <name type="common">Meliniomyces variabilis</name>
    <dbReference type="NCBI Taxonomy" id="1149755"/>
    <lineage>
        <taxon>Eukaryota</taxon>
        <taxon>Fungi</taxon>
        <taxon>Dikarya</taxon>
        <taxon>Ascomycota</taxon>
        <taxon>Pezizomycotina</taxon>
        <taxon>Leotiomycetes</taxon>
        <taxon>Helotiales</taxon>
        <taxon>Hyaloscyphaceae</taxon>
        <taxon>Hyaloscypha</taxon>
        <taxon>Hyaloscypha variabilis</taxon>
    </lineage>
</organism>
<dbReference type="EMBL" id="KZ613940">
    <property type="protein sequence ID" value="PMD45108.1"/>
    <property type="molecule type" value="Genomic_DNA"/>
</dbReference>
<dbReference type="Proteomes" id="UP000235786">
    <property type="component" value="Unassembled WGS sequence"/>
</dbReference>